<evidence type="ECO:0000313" key="3">
    <source>
        <dbReference type="EMBL" id="KAF9608777.1"/>
    </source>
</evidence>
<keyword evidence="4" id="KW-1185">Reference proteome</keyword>
<dbReference type="Proteomes" id="UP000631114">
    <property type="component" value="Unassembled WGS sequence"/>
</dbReference>
<name>A0A835I299_9MAGN</name>
<dbReference type="InterPro" id="IPR057649">
    <property type="entry name" value="PUB62-63_C"/>
</dbReference>
<protein>
    <recommendedName>
        <fullName evidence="2">PUB 62/63 C-terminal domain-containing protein</fullName>
    </recommendedName>
</protein>
<keyword evidence="1" id="KW-1133">Transmembrane helix</keyword>
<evidence type="ECO:0000313" key="4">
    <source>
        <dbReference type="Proteomes" id="UP000631114"/>
    </source>
</evidence>
<feature type="transmembrane region" description="Helical" evidence="1">
    <location>
        <begin position="152"/>
        <end position="173"/>
    </location>
</feature>
<dbReference type="EMBL" id="JADFTS010000004">
    <property type="protein sequence ID" value="KAF9608777.1"/>
    <property type="molecule type" value="Genomic_DNA"/>
</dbReference>
<dbReference type="Pfam" id="PF23112">
    <property type="entry name" value="PUB62-63_C"/>
    <property type="match status" value="1"/>
</dbReference>
<keyword evidence="1" id="KW-0812">Transmembrane</keyword>
<dbReference type="OrthoDB" id="1936980at2759"/>
<dbReference type="GO" id="GO:0016757">
    <property type="term" value="F:glycosyltransferase activity"/>
    <property type="evidence" value="ECO:0007669"/>
    <property type="project" value="UniProtKB-KW"/>
</dbReference>
<feature type="transmembrane region" description="Helical" evidence="1">
    <location>
        <begin position="119"/>
        <end position="140"/>
    </location>
</feature>
<gene>
    <name evidence="3" type="ORF">IFM89_011398</name>
</gene>
<dbReference type="PANTHER" id="PTHR33644">
    <property type="entry name" value="U-BOX DOMAIN-CONTAINING PROTEIN 62-RELATED"/>
    <property type="match status" value="1"/>
</dbReference>
<comment type="caution">
    <text evidence="3">The sequence shown here is derived from an EMBL/GenBank/DDBJ whole genome shotgun (WGS) entry which is preliminary data.</text>
</comment>
<dbReference type="AlphaFoldDB" id="A0A835I299"/>
<evidence type="ECO:0000259" key="2">
    <source>
        <dbReference type="Pfam" id="PF23112"/>
    </source>
</evidence>
<organism evidence="3 4">
    <name type="scientific">Coptis chinensis</name>
    <dbReference type="NCBI Taxonomy" id="261450"/>
    <lineage>
        <taxon>Eukaryota</taxon>
        <taxon>Viridiplantae</taxon>
        <taxon>Streptophyta</taxon>
        <taxon>Embryophyta</taxon>
        <taxon>Tracheophyta</taxon>
        <taxon>Spermatophyta</taxon>
        <taxon>Magnoliopsida</taxon>
        <taxon>Ranunculales</taxon>
        <taxon>Ranunculaceae</taxon>
        <taxon>Coptidoideae</taxon>
        <taxon>Coptis</taxon>
    </lineage>
</organism>
<dbReference type="GO" id="GO:0005789">
    <property type="term" value="C:endoplasmic reticulum membrane"/>
    <property type="evidence" value="ECO:0007669"/>
    <property type="project" value="UniProtKB-SubCell"/>
</dbReference>
<dbReference type="PANTHER" id="PTHR33644:SF5">
    <property type="entry name" value="U-BOX DOMAIN-CONTAINING PROTEIN 62"/>
    <property type="match status" value="1"/>
</dbReference>
<sequence>MTLYFASGQSSRPYIGSPSYHQPVTYNYQQGFAYPQYGYPFCSSGILLGKRVKFLSSIKEKKRKGKSSRGDLSIYFSRGKGVQFPFAVTDRLVIKGNKRTPLCFVGREDVVTTQCLNGWFLYPIYLLICVAATAVIESFLDFSQDKYAPNLTSLTMTVLKPVVLGLILVASHYRTFSLIHGYSAPLEAYKHLEHHEDVGVG</sequence>
<proteinExistence type="predicted"/>
<evidence type="ECO:0000256" key="1">
    <source>
        <dbReference type="SAM" id="Phobius"/>
    </source>
</evidence>
<feature type="domain" description="PUB 62/63 C-terminal" evidence="2">
    <location>
        <begin position="82"/>
        <end position="122"/>
    </location>
</feature>
<reference evidence="3 4" key="1">
    <citation type="submission" date="2020-10" db="EMBL/GenBank/DDBJ databases">
        <title>The Coptis chinensis genome and diversification of protoberbering-type alkaloids.</title>
        <authorList>
            <person name="Wang B."/>
            <person name="Shu S."/>
            <person name="Song C."/>
            <person name="Liu Y."/>
        </authorList>
    </citation>
    <scope>NUCLEOTIDE SEQUENCE [LARGE SCALE GENOMIC DNA]</scope>
    <source>
        <strain evidence="3">HL-2020</strain>
        <tissue evidence="3">Leaf</tissue>
    </source>
</reference>
<accession>A0A835I299</accession>
<keyword evidence="1" id="KW-0472">Membrane</keyword>